<dbReference type="Pfam" id="PF13432">
    <property type="entry name" value="TPR_16"/>
    <property type="match status" value="1"/>
</dbReference>
<evidence type="ECO:0000313" key="2">
    <source>
        <dbReference type="EMBL" id="PCI77593.1"/>
    </source>
</evidence>
<dbReference type="EMBL" id="NVUL01000044">
    <property type="protein sequence ID" value="PCI77593.1"/>
    <property type="molecule type" value="Genomic_DNA"/>
</dbReference>
<dbReference type="InterPro" id="IPR019734">
    <property type="entry name" value="TPR_rpt"/>
</dbReference>
<protein>
    <recommendedName>
        <fullName evidence="4">Tetratricopeptide repeat protein</fullName>
    </recommendedName>
</protein>
<name>A0A2A4X4R2_9GAMM</name>
<proteinExistence type="predicted"/>
<dbReference type="Proteomes" id="UP000218767">
    <property type="component" value="Unassembled WGS sequence"/>
</dbReference>
<gene>
    <name evidence="2" type="ORF">COB20_07725</name>
</gene>
<accession>A0A2A4X4R2</accession>
<organism evidence="2 3">
    <name type="scientific">SAR86 cluster bacterium</name>
    <dbReference type="NCBI Taxonomy" id="2030880"/>
    <lineage>
        <taxon>Bacteria</taxon>
        <taxon>Pseudomonadati</taxon>
        <taxon>Pseudomonadota</taxon>
        <taxon>Gammaproteobacteria</taxon>
        <taxon>SAR86 cluster</taxon>
    </lineage>
</organism>
<keyword evidence="1" id="KW-0802">TPR repeat</keyword>
<reference evidence="3" key="1">
    <citation type="submission" date="2017-08" db="EMBL/GenBank/DDBJ databases">
        <title>A dynamic microbial community with high functional redundancy inhabits the cold, oxic subseafloor aquifer.</title>
        <authorList>
            <person name="Tully B.J."/>
            <person name="Wheat C.G."/>
            <person name="Glazer B.T."/>
            <person name="Huber J.A."/>
        </authorList>
    </citation>
    <scope>NUCLEOTIDE SEQUENCE [LARGE SCALE GENOMIC DNA]</scope>
</reference>
<dbReference type="AlphaFoldDB" id="A0A2A4X4R2"/>
<comment type="caution">
    <text evidence="2">The sequence shown here is derived from an EMBL/GenBank/DDBJ whole genome shotgun (WGS) entry which is preliminary data.</text>
</comment>
<feature type="repeat" description="TPR" evidence="1">
    <location>
        <begin position="81"/>
        <end position="114"/>
    </location>
</feature>
<dbReference type="InterPro" id="IPR011990">
    <property type="entry name" value="TPR-like_helical_dom_sf"/>
</dbReference>
<dbReference type="PROSITE" id="PS50005">
    <property type="entry name" value="TPR"/>
    <property type="match status" value="1"/>
</dbReference>
<dbReference type="Gene3D" id="1.25.40.10">
    <property type="entry name" value="Tetratricopeptide repeat domain"/>
    <property type="match status" value="1"/>
</dbReference>
<sequence length="321" mass="36147">MKLLRKIIDIEIEKAMRGGKTLRAKSTLKMSLILAVSLLIFMPAAFAQDKLQQGIDAFNNAEYFEAHVLLDELVAENETNAVFQYYYGLSLLRIDQAKQALGVLENAVELNPNDAEYHYALASAYVARANELSILRAMSMGRTYKRTLLKAVELDASHVGATRALTDYFLGFPRVIGGNEKAGRALLQTLKELDATSAVEAEALNEWGNDIERAEELFLTAVSMPGGSASIRLSLGKFYLDDKRYSEAIPHLHQFIDFPKTHWSDSDSISKGHTFLAAAYHFLNDESKFSEHKLAAEETSLTEKDRRTIKAWFEHWDIEYN</sequence>
<dbReference type="SUPFAM" id="SSF48452">
    <property type="entry name" value="TPR-like"/>
    <property type="match status" value="1"/>
</dbReference>
<evidence type="ECO:0008006" key="4">
    <source>
        <dbReference type="Google" id="ProtNLM"/>
    </source>
</evidence>
<evidence type="ECO:0000256" key="1">
    <source>
        <dbReference type="PROSITE-ProRule" id="PRU00339"/>
    </source>
</evidence>
<evidence type="ECO:0000313" key="3">
    <source>
        <dbReference type="Proteomes" id="UP000218767"/>
    </source>
</evidence>